<feature type="domain" description="Alpha-amylase C-terminal" evidence="30">
    <location>
        <begin position="512"/>
        <end position="600"/>
    </location>
</feature>
<dbReference type="GO" id="GO:0046872">
    <property type="term" value="F:metal ion binding"/>
    <property type="evidence" value="ECO:0007669"/>
    <property type="project" value="UniProtKB-KW"/>
</dbReference>
<comment type="catalytic activity">
    <reaction evidence="1">
        <text>Endohydrolysis of (1-&gt;4)-alpha-D-glucosidic linkages in polysaccharides containing three or more (1-&gt;4)-alpha-linked D-glucose units.</text>
        <dbReference type="EC" id="3.2.1.1"/>
    </reaction>
</comment>
<evidence type="ECO:0000256" key="9">
    <source>
        <dbReference type="ARBA" id="ARBA00022448"/>
    </source>
</evidence>
<dbReference type="InterPro" id="IPR031319">
    <property type="entry name" value="A-amylase_C"/>
</dbReference>
<keyword evidence="13" id="KW-0378">Hydrolase</keyword>
<feature type="domain" description="Glycosyl hydrolase family 13 catalytic" evidence="31">
    <location>
        <begin position="29"/>
        <end position="503"/>
    </location>
</feature>
<keyword evidence="24 25" id="KW-0407">Ion channel</keyword>
<keyword evidence="17 25" id="KW-0406">Ion transport</keyword>
<evidence type="ECO:0000256" key="28">
    <source>
        <dbReference type="SAM" id="Phobius"/>
    </source>
</evidence>
<evidence type="ECO:0000256" key="1">
    <source>
        <dbReference type="ARBA" id="ARBA00000548"/>
    </source>
</evidence>
<keyword evidence="16" id="KW-0915">Sodium</keyword>
<evidence type="ECO:0000256" key="14">
    <source>
        <dbReference type="ARBA" id="ARBA00022837"/>
    </source>
</evidence>
<dbReference type="Pfam" id="PF00128">
    <property type="entry name" value="Alpha-amylase"/>
    <property type="match status" value="1"/>
</dbReference>
<evidence type="ECO:0000256" key="27">
    <source>
        <dbReference type="SAM" id="MobiDB-lite"/>
    </source>
</evidence>
<feature type="signal peptide" evidence="29">
    <location>
        <begin position="1"/>
        <end position="18"/>
    </location>
</feature>
<dbReference type="Gene3D" id="1.10.287.770">
    <property type="entry name" value="YojJ-like"/>
    <property type="match status" value="1"/>
</dbReference>
<feature type="region of interest" description="Disordered" evidence="27">
    <location>
        <begin position="959"/>
        <end position="982"/>
    </location>
</feature>
<accession>A0A4C1UHN5</accession>
<evidence type="ECO:0000259" key="31">
    <source>
        <dbReference type="SMART" id="SM00642"/>
    </source>
</evidence>
<dbReference type="OrthoDB" id="550577at2759"/>
<dbReference type="InterPro" id="IPR013780">
    <property type="entry name" value="Glyco_hydro_b"/>
</dbReference>
<keyword evidence="33" id="KW-1185">Reference proteome</keyword>
<keyword evidence="12" id="KW-0479">Metal-binding</keyword>
<dbReference type="GO" id="GO:0004556">
    <property type="term" value="F:alpha-amylase activity"/>
    <property type="evidence" value="ECO:0007669"/>
    <property type="project" value="UniProtKB-EC"/>
</dbReference>
<evidence type="ECO:0000259" key="30">
    <source>
        <dbReference type="SMART" id="SM00632"/>
    </source>
</evidence>
<comment type="cofactor">
    <cofactor evidence="2">
        <name>Ca(2+)</name>
        <dbReference type="ChEBI" id="CHEBI:29108"/>
    </cofactor>
</comment>
<gene>
    <name evidence="32" type="primary">Amy58</name>
    <name evidence="32" type="ORF">EVAR_81708_1</name>
</gene>
<keyword evidence="14" id="KW-0106">Calcium</keyword>
<evidence type="ECO:0000256" key="6">
    <source>
        <dbReference type="ARBA" id="ARBA00008061"/>
    </source>
</evidence>
<dbReference type="InterPro" id="IPR006046">
    <property type="entry name" value="Alpha_amylase"/>
</dbReference>
<keyword evidence="29" id="KW-0732">Signal</keyword>
<dbReference type="EC" id="3.2.1.1" evidence="8"/>
<evidence type="ECO:0000256" key="12">
    <source>
        <dbReference type="ARBA" id="ARBA00022723"/>
    </source>
</evidence>
<comment type="subunit">
    <text evidence="7">Monomer.</text>
</comment>
<evidence type="ECO:0000256" key="4">
    <source>
        <dbReference type="ARBA" id="ARBA00004141"/>
    </source>
</evidence>
<dbReference type="PRINTS" id="PR00110">
    <property type="entry name" value="ALPHAAMYLASE"/>
</dbReference>
<evidence type="ECO:0000313" key="33">
    <source>
        <dbReference type="Proteomes" id="UP000299102"/>
    </source>
</evidence>
<dbReference type="Gene3D" id="2.60.470.10">
    <property type="entry name" value="Acid-sensing ion channels like domains"/>
    <property type="match status" value="1"/>
</dbReference>
<evidence type="ECO:0000256" key="20">
    <source>
        <dbReference type="ARBA" id="ARBA00023201"/>
    </source>
</evidence>
<dbReference type="GO" id="GO:0005975">
    <property type="term" value="P:carbohydrate metabolic process"/>
    <property type="evidence" value="ECO:0007669"/>
    <property type="project" value="InterPro"/>
</dbReference>
<dbReference type="InterPro" id="IPR001873">
    <property type="entry name" value="ENaC"/>
</dbReference>
<evidence type="ECO:0000256" key="23">
    <source>
        <dbReference type="ARBA" id="ARBA00023295"/>
    </source>
</evidence>
<keyword evidence="11 25" id="KW-0812">Transmembrane</keyword>
<evidence type="ECO:0000256" key="16">
    <source>
        <dbReference type="ARBA" id="ARBA00023053"/>
    </source>
</evidence>
<dbReference type="Proteomes" id="UP000299102">
    <property type="component" value="Unassembled WGS sequence"/>
</dbReference>
<dbReference type="Gene3D" id="2.60.40.1180">
    <property type="entry name" value="Golgi alpha-mannosidase II"/>
    <property type="match status" value="1"/>
</dbReference>
<keyword evidence="20 25" id="KW-0739">Sodium transport</keyword>
<dbReference type="Pfam" id="PF00858">
    <property type="entry name" value="ASC"/>
    <property type="match status" value="2"/>
</dbReference>
<evidence type="ECO:0000256" key="11">
    <source>
        <dbReference type="ARBA" id="ARBA00022692"/>
    </source>
</evidence>
<evidence type="ECO:0000256" key="8">
    <source>
        <dbReference type="ARBA" id="ARBA00012595"/>
    </source>
</evidence>
<feature type="chain" id="PRO_5020027111" description="alpha-amylase" evidence="29">
    <location>
        <begin position="19"/>
        <end position="1290"/>
    </location>
</feature>
<evidence type="ECO:0000256" key="7">
    <source>
        <dbReference type="ARBA" id="ARBA00011245"/>
    </source>
</evidence>
<dbReference type="CDD" id="cd11317">
    <property type="entry name" value="AmyAc_bac_euk_AmyA"/>
    <property type="match status" value="1"/>
</dbReference>
<sequence length="1290" mass="147964">MWTIRLLLVVGWCALAWCYKNPYYWPNRSVNVHLFEWKWDDIADECERFLAPKGYGGIQCTITSLDTCTVLRTKLCCVKLVTKAAEWRKVGTRGRRRKGLGVLNFRIASFAGNSERQSFISPPNENVILWTYNRPWWERYQPMSYELVTRSGNEQQFANMLRRCNNVGVRCIRDTLSWPVTDTGAPNNRRNHDDDNLPNRTWFNEFLRGMEIYVDAIINHMTGEPPENVGTAGNTAVFREWYYPGVPYTREHFNWPHCVIDGMDYVNNAWRVRNCELVGLKDLNQANEHVRQKIVNFMNHLIDLGVAGFRIDAAKHMWPEDLRVIYDRLHNLNTAHGFPANARPYIYQEVIDYGGEAISRYEYTPIGAVTEFKVGMELGNCFQGRNQLRWLSSWGPQWGLLPHEDALTFVDNHDNERGHGGGGDILTYKNARPYKGAIAFLLAHPYGEPQVMSSFDFWDSEQGPPMDSNGNIISPSINSDETCGNGWVCQHRWRQIYAMVAFRNAAANTGMNDWWDNGSNQIAFCRGGNAFVAFNNDFWDLNQNLQTCLPAGRYCDVISGNKVGSSCQGKTVTVGNDGRAQIYVGANEFDMMLAIHVGPEHPIQTLPLEFRNKIAPKECQGNPIIKPTALAVRPCIRTTFKRFYSLKGSNNAKLRLREPPAPPAPRKRRPFRDSLKEFMANTTLHGFRYFLDENYTWIERTWWVAMVVCSVVACAFFIRKVWIKWDETPVIVSFAETSNSVWHIPFPAVTICSETKPRQRVFNFTKASFERWADPPSISQEDLKIYHDMLLLCNNDASDGPDFANVSSIDTLQRLAPSREELFLACLWENHTCEEMFFHTLTKDGYCFTFNMLSADEMFRTENLHKEYYHVAGRNGSQWTLERGYPDSATVNTYPKRGPSYGGVEFEVILLTDVRDLDQVCRGPVQGFKPFIKSRPSTTNLMAPPDSPECLETLNLIENSPEPESPQSDHRPETPQSGTSSHATSQLHLFLKIWLHNPAELPNMGQNFFRLPIQYQSAAAITPRVMDTSEGLRHYPPHNHPLDSKPGPMLGFDPGPFSVSAPVTAFASAPRTIFNYSNVIDPVSDLRQCYFPEERYLSFFRTYTQRNCELECASNHTAQRCGCVPLYMPQELSLSKSSLRPKNKDEVNTCDCLQACTELKYDAEVSQAVYDLTTYRRRPEPDIARGWRLPSGLIVYFSEELFTSLRRSELYGGVDFLANCGGIMGLFMGFSFLSLIEVIYYFTMRIEIKNKYRDQNRKRERDWGWQQGHFHTKDEEMHSISIQAKPRAKS</sequence>
<evidence type="ECO:0000256" key="26">
    <source>
        <dbReference type="RuleBase" id="RU003615"/>
    </source>
</evidence>
<evidence type="ECO:0000256" key="5">
    <source>
        <dbReference type="ARBA" id="ARBA00007193"/>
    </source>
</evidence>
<dbReference type="Pfam" id="PF02806">
    <property type="entry name" value="Alpha-amylase_C"/>
    <property type="match status" value="1"/>
</dbReference>
<dbReference type="SUPFAM" id="SSF51445">
    <property type="entry name" value="(Trans)glycosidases"/>
    <property type="match status" value="2"/>
</dbReference>
<dbReference type="InterPro" id="IPR006048">
    <property type="entry name" value="A-amylase/branching_C"/>
</dbReference>
<evidence type="ECO:0000256" key="24">
    <source>
        <dbReference type="ARBA" id="ARBA00023303"/>
    </source>
</evidence>
<dbReference type="Gene3D" id="3.20.20.80">
    <property type="entry name" value="Glycosidases"/>
    <property type="match status" value="3"/>
</dbReference>
<feature type="transmembrane region" description="Helical" evidence="28">
    <location>
        <begin position="1216"/>
        <end position="1243"/>
    </location>
</feature>
<dbReference type="SUPFAM" id="SSF51011">
    <property type="entry name" value="Glycosyl hydrolase domain"/>
    <property type="match status" value="1"/>
</dbReference>
<name>A0A4C1UHN5_EUMVA</name>
<evidence type="ECO:0000256" key="19">
    <source>
        <dbReference type="ARBA" id="ARBA00023157"/>
    </source>
</evidence>
<keyword evidence="22" id="KW-0119">Carbohydrate metabolism</keyword>
<reference evidence="32 33" key="1">
    <citation type="journal article" date="2019" name="Commun. Biol.">
        <title>The bagworm genome reveals a unique fibroin gene that provides high tensile strength.</title>
        <authorList>
            <person name="Kono N."/>
            <person name="Nakamura H."/>
            <person name="Ohtoshi R."/>
            <person name="Tomita M."/>
            <person name="Numata K."/>
            <person name="Arakawa K."/>
        </authorList>
    </citation>
    <scope>NUCLEOTIDE SEQUENCE [LARGE SCALE GENOMIC DNA]</scope>
</reference>
<keyword evidence="21" id="KW-0868">Chloride</keyword>
<dbReference type="SMART" id="SM00632">
    <property type="entry name" value="Aamy_C"/>
    <property type="match status" value="1"/>
</dbReference>
<evidence type="ECO:0000256" key="29">
    <source>
        <dbReference type="SAM" id="SignalP"/>
    </source>
</evidence>
<keyword evidence="9 25" id="KW-0813">Transport</keyword>
<dbReference type="PANTHER" id="PTHR43447">
    <property type="entry name" value="ALPHA-AMYLASE"/>
    <property type="match status" value="1"/>
</dbReference>
<evidence type="ECO:0000256" key="15">
    <source>
        <dbReference type="ARBA" id="ARBA00022989"/>
    </source>
</evidence>
<keyword evidence="15 28" id="KW-1133">Transmembrane helix</keyword>
<dbReference type="SMART" id="SM00642">
    <property type="entry name" value="Aamy"/>
    <property type="match status" value="1"/>
</dbReference>
<dbReference type="InterPro" id="IPR006047">
    <property type="entry name" value="GH13_cat_dom"/>
</dbReference>
<comment type="caution">
    <text evidence="32">The sequence shown here is derived from an EMBL/GenBank/DDBJ whole genome shotgun (WGS) entry which is preliminary data.</text>
</comment>
<evidence type="ECO:0000256" key="25">
    <source>
        <dbReference type="RuleBase" id="RU000679"/>
    </source>
</evidence>
<keyword evidence="18 28" id="KW-0472">Membrane</keyword>
<evidence type="ECO:0000256" key="2">
    <source>
        <dbReference type="ARBA" id="ARBA00001913"/>
    </source>
</evidence>
<evidence type="ECO:0000256" key="10">
    <source>
        <dbReference type="ARBA" id="ARBA00022461"/>
    </source>
</evidence>
<organism evidence="32 33">
    <name type="scientific">Eumeta variegata</name>
    <name type="common">Bagworm moth</name>
    <name type="synonym">Eumeta japonica</name>
    <dbReference type="NCBI Taxonomy" id="151549"/>
    <lineage>
        <taxon>Eukaryota</taxon>
        <taxon>Metazoa</taxon>
        <taxon>Ecdysozoa</taxon>
        <taxon>Arthropoda</taxon>
        <taxon>Hexapoda</taxon>
        <taxon>Insecta</taxon>
        <taxon>Pterygota</taxon>
        <taxon>Neoptera</taxon>
        <taxon>Endopterygota</taxon>
        <taxon>Lepidoptera</taxon>
        <taxon>Glossata</taxon>
        <taxon>Ditrysia</taxon>
        <taxon>Tineoidea</taxon>
        <taxon>Psychidae</taxon>
        <taxon>Oiketicinae</taxon>
        <taxon>Eumeta</taxon>
    </lineage>
</organism>
<evidence type="ECO:0000256" key="21">
    <source>
        <dbReference type="ARBA" id="ARBA00023214"/>
    </source>
</evidence>
<keyword evidence="23" id="KW-0326">Glycosidase</keyword>
<dbReference type="GO" id="GO:0016020">
    <property type="term" value="C:membrane"/>
    <property type="evidence" value="ECO:0007669"/>
    <property type="project" value="UniProtKB-SubCell"/>
</dbReference>
<evidence type="ECO:0000256" key="3">
    <source>
        <dbReference type="ARBA" id="ARBA00001923"/>
    </source>
</evidence>
<protein>
    <recommendedName>
        <fullName evidence="8">alpha-amylase</fullName>
        <ecNumber evidence="8">3.2.1.1</ecNumber>
    </recommendedName>
</protein>
<dbReference type="InterPro" id="IPR017853">
    <property type="entry name" value="GH"/>
</dbReference>
<evidence type="ECO:0000313" key="32">
    <source>
        <dbReference type="EMBL" id="GBP25829.1"/>
    </source>
</evidence>
<keyword evidence="19" id="KW-1015">Disulfide bond</keyword>
<comment type="cofactor">
    <cofactor evidence="3">
        <name>chloride</name>
        <dbReference type="ChEBI" id="CHEBI:17996"/>
    </cofactor>
</comment>
<evidence type="ECO:0000256" key="22">
    <source>
        <dbReference type="ARBA" id="ARBA00023277"/>
    </source>
</evidence>
<dbReference type="STRING" id="151549.A0A4C1UHN5"/>
<evidence type="ECO:0000256" key="17">
    <source>
        <dbReference type="ARBA" id="ARBA00023065"/>
    </source>
</evidence>
<dbReference type="EMBL" id="BGZK01000173">
    <property type="protein sequence ID" value="GBP25829.1"/>
    <property type="molecule type" value="Genomic_DNA"/>
</dbReference>
<comment type="similarity">
    <text evidence="5 25">Belongs to the amiloride-sensitive sodium channel (TC 1.A.6) family.</text>
</comment>
<proteinExistence type="inferred from homology"/>
<keyword evidence="10 25" id="KW-0894">Sodium channel</keyword>
<evidence type="ECO:0000256" key="18">
    <source>
        <dbReference type="ARBA" id="ARBA00023136"/>
    </source>
</evidence>
<dbReference type="GO" id="GO:0005272">
    <property type="term" value="F:sodium channel activity"/>
    <property type="evidence" value="ECO:0007669"/>
    <property type="project" value="UniProtKB-KW"/>
</dbReference>
<comment type="subcellular location">
    <subcellularLocation>
        <location evidence="4">Membrane</location>
        <topology evidence="4">Multi-pass membrane protein</topology>
    </subcellularLocation>
</comment>
<evidence type="ECO:0000256" key="13">
    <source>
        <dbReference type="ARBA" id="ARBA00022801"/>
    </source>
</evidence>
<comment type="similarity">
    <text evidence="6 26">Belongs to the glycosyl hydrolase 13 family.</text>
</comment>
<dbReference type="Gene3D" id="1.10.287.820">
    <property type="entry name" value="Acid-sensing ion channel domain"/>
    <property type="match status" value="1"/>
</dbReference>